<organism evidence="2 3">
    <name type="scientific">Pleurodeles waltl</name>
    <name type="common">Iberian ribbed newt</name>
    <dbReference type="NCBI Taxonomy" id="8319"/>
    <lineage>
        <taxon>Eukaryota</taxon>
        <taxon>Metazoa</taxon>
        <taxon>Chordata</taxon>
        <taxon>Craniata</taxon>
        <taxon>Vertebrata</taxon>
        <taxon>Euteleostomi</taxon>
        <taxon>Amphibia</taxon>
        <taxon>Batrachia</taxon>
        <taxon>Caudata</taxon>
        <taxon>Salamandroidea</taxon>
        <taxon>Salamandridae</taxon>
        <taxon>Pleurodelinae</taxon>
        <taxon>Pleurodeles</taxon>
    </lineage>
</organism>
<name>A0AAV7RAW7_PLEWA</name>
<accession>A0AAV7RAW7</accession>
<evidence type="ECO:0000313" key="3">
    <source>
        <dbReference type="Proteomes" id="UP001066276"/>
    </source>
</evidence>
<evidence type="ECO:0000313" key="2">
    <source>
        <dbReference type="EMBL" id="KAJ1147903.1"/>
    </source>
</evidence>
<feature type="compositionally biased region" description="Low complexity" evidence="1">
    <location>
        <begin position="15"/>
        <end position="26"/>
    </location>
</feature>
<feature type="compositionally biased region" description="Polar residues" evidence="1">
    <location>
        <begin position="31"/>
        <end position="86"/>
    </location>
</feature>
<proteinExistence type="predicted"/>
<feature type="region of interest" description="Disordered" evidence="1">
    <location>
        <begin position="1"/>
        <end position="86"/>
    </location>
</feature>
<reference evidence="2" key="1">
    <citation type="journal article" date="2022" name="bioRxiv">
        <title>Sequencing and chromosome-scale assembly of the giantPleurodeles waltlgenome.</title>
        <authorList>
            <person name="Brown T."/>
            <person name="Elewa A."/>
            <person name="Iarovenko S."/>
            <person name="Subramanian E."/>
            <person name="Araus A.J."/>
            <person name="Petzold A."/>
            <person name="Susuki M."/>
            <person name="Suzuki K.-i.T."/>
            <person name="Hayashi T."/>
            <person name="Toyoda A."/>
            <person name="Oliveira C."/>
            <person name="Osipova E."/>
            <person name="Leigh N.D."/>
            <person name="Simon A."/>
            <person name="Yun M.H."/>
        </authorList>
    </citation>
    <scope>NUCLEOTIDE SEQUENCE</scope>
    <source>
        <strain evidence="2">20211129_DDA</strain>
        <tissue evidence="2">Liver</tissue>
    </source>
</reference>
<keyword evidence="3" id="KW-1185">Reference proteome</keyword>
<dbReference type="Proteomes" id="UP001066276">
    <property type="component" value="Chromosome 5"/>
</dbReference>
<sequence>MFLDTQTWFPPSIHSTTTRASRPSTAYGRTDPSTSGRTDLSTSGRTDLSISGRTDLSTSGRTDLSTSGRTDTDLSTSGRTDLSTCGRTGLSTALARAGSQPPLDAQTCPQHSHELALHRLWTHRPIHSTRTSWLSAAYGRTDLSTSGRTDLSTSGRTDLSISGRTDLSTSGRTDTDLSTSGRTDLSTSGRTDTDLSTSGRTDLSRALARAGSPLPMDAQNCPPLDAQTCPPLDAQACPPLDAQTCPLHSHEPALGPLEYLYFWKCVERITPKSVKALAERRPDPSIREGRKARVSPACKCSTGGYTRSVSV</sequence>
<evidence type="ECO:0000256" key="1">
    <source>
        <dbReference type="SAM" id="MobiDB-lite"/>
    </source>
</evidence>
<dbReference type="AlphaFoldDB" id="A0AAV7RAW7"/>
<dbReference type="EMBL" id="JANPWB010000009">
    <property type="protein sequence ID" value="KAJ1147903.1"/>
    <property type="molecule type" value="Genomic_DNA"/>
</dbReference>
<comment type="caution">
    <text evidence="2">The sequence shown here is derived from an EMBL/GenBank/DDBJ whole genome shotgun (WGS) entry which is preliminary data.</text>
</comment>
<protein>
    <submittedName>
        <fullName evidence="2">Uncharacterized protein</fullName>
    </submittedName>
</protein>
<gene>
    <name evidence="2" type="ORF">NDU88_000744</name>
</gene>
<feature type="region of interest" description="Disordered" evidence="1">
    <location>
        <begin position="144"/>
        <end position="201"/>
    </location>
</feature>